<keyword evidence="2" id="KW-0808">Transferase</keyword>
<comment type="caution">
    <text evidence="2">The sequence shown here is derived from an EMBL/GenBank/DDBJ whole genome shotgun (WGS) entry which is preliminary data.</text>
</comment>
<proteinExistence type="predicted"/>
<dbReference type="EMBL" id="JBBDHD010000206">
    <property type="protein sequence ID" value="MFH7600302.1"/>
    <property type="molecule type" value="Genomic_DNA"/>
</dbReference>
<dbReference type="EC" id="2.1.-.-" evidence="2"/>
<sequence>MGAGTGGVSTGTAARWVERWERQQRLYAVDREERFAVIADLVEYVAGGRPAPLVLDLGSGPGCLAARLAARLPGAEVLAVDADPLLLELGSAHYGHALRYVNALIGEPGWLDRLGLDRPADAVVSTTALHYLGEGTLRQVYGELAGVLRAGGILVNGDHISPDSAALSELARDVGRRHAERNAVCGHEEDWESWWSGAAGDPELAPLLSRDGEGGRAPCEGNDLTVSGHVALLRDAGFADVGVVWQVGPSHVLAAVR</sequence>
<evidence type="ECO:0000259" key="1">
    <source>
        <dbReference type="Pfam" id="PF13649"/>
    </source>
</evidence>
<accession>A0ABW7PPE8</accession>
<dbReference type="InterPro" id="IPR041698">
    <property type="entry name" value="Methyltransf_25"/>
</dbReference>
<dbReference type="GO" id="GO:0008168">
    <property type="term" value="F:methyltransferase activity"/>
    <property type="evidence" value="ECO:0007669"/>
    <property type="project" value="UniProtKB-KW"/>
</dbReference>
<gene>
    <name evidence="2" type="ORF">WDV06_35165</name>
</gene>
<evidence type="ECO:0000313" key="3">
    <source>
        <dbReference type="Proteomes" id="UP001610631"/>
    </source>
</evidence>
<keyword evidence="3" id="KW-1185">Reference proteome</keyword>
<organism evidence="2 3">
    <name type="scientific">Streptomyces racemochromogenes</name>
    <dbReference type="NCBI Taxonomy" id="67353"/>
    <lineage>
        <taxon>Bacteria</taxon>
        <taxon>Bacillati</taxon>
        <taxon>Actinomycetota</taxon>
        <taxon>Actinomycetes</taxon>
        <taxon>Kitasatosporales</taxon>
        <taxon>Streptomycetaceae</taxon>
        <taxon>Streptomyces</taxon>
    </lineage>
</organism>
<evidence type="ECO:0000313" key="2">
    <source>
        <dbReference type="EMBL" id="MFH7600302.1"/>
    </source>
</evidence>
<dbReference type="CDD" id="cd02440">
    <property type="entry name" value="AdoMet_MTases"/>
    <property type="match status" value="1"/>
</dbReference>
<protein>
    <submittedName>
        <fullName evidence="2">Class I SAM-dependent methyltransferase</fullName>
        <ecNumber evidence="2">2.1.-.-</ecNumber>
    </submittedName>
</protein>
<dbReference type="GO" id="GO:0032259">
    <property type="term" value="P:methylation"/>
    <property type="evidence" value="ECO:0007669"/>
    <property type="project" value="UniProtKB-KW"/>
</dbReference>
<feature type="domain" description="Methyltransferase" evidence="1">
    <location>
        <begin position="54"/>
        <end position="152"/>
    </location>
</feature>
<dbReference type="Pfam" id="PF13649">
    <property type="entry name" value="Methyltransf_25"/>
    <property type="match status" value="1"/>
</dbReference>
<dbReference type="RefSeq" id="WP_395513886.1">
    <property type="nucleotide sequence ID" value="NZ_JBBDHD010000206.1"/>
</dbReference>
<keyword evidence="2" id="KW-0489">Methyltransferase</keyword>
<reference evidence="2 3" key="1">
    <citation type="submission" date="2024-03" db="EMBL/GenBank/DDBJ databases">
        <title>Whole genome sequencing of Streptomyces racemochromogenes, to identify antimicrobial biosynthetic gene clusters.</title>
        <authorList>
            <person name="Suryawanshi P."/>
            <person name="Krishnaraj P.U."/>
            <person name="Arun Y.P."/>
            <person name="Suryawanshi M.P."/>
            <person name="Rakshit O."/>
        </authorList>
    </citation>
    <scope>NUCLEOTIDE SEQUENCE [LARGE SCALE GENOMIC DNA]</scope>
    <source>
        <strain evidence="2 3">AUDT626</strain>
    </source>
</reference>
<dbReference type="Gene3D" id="3.40.50.150">
    <property type="entry name" value="Vaccinia Virus protein VP39"/>
    <property type="match status" value="1"/>
</dbReference>
<dbReference type="InterPro" id="IPR029063">
    <property type="entry name" value="SAM-dependent_MTases_sf"/>
</dbReference>
<dbReference type="Proteomes" id="UP001610631">
    <property type="component" value="Unassembled WGS sequence"/>
</dbReference>
<dbReference type="SUPFAM" id="SSF53335">
    <property type="entry name" value="S-adenosyl-L-methionine-dependent methyltransferases"/>
    <property type="match status" value="1"/>
</dbReference>
<name>A0ABW7PPE8_9ACTN</name>